<accession>A0A6J7SIV5</accession>
<dbReference type="Pfam" id="PF05016">
    <property type="entry name" value="ParE_toxin"/>
    <property type="match status" value="1"/>
</dbReference>
<dbReference type="EMBL" id="CAFBQA010000075">
    <property type="protein sequence ID" value="CAB5040931.1"/>
    <property type="molecule type" value="Genomic_DNA"/>
</dbReference>
<dbReference type="SUPFAM" id="SSF143011">
    <property type="entry name" value="RelE-like"/>
    <property type="match status" value="1"/>
</dbReference>
<proteinExistence type="predicted"/>
<gene>
    <name evidence="2" type="ORF">UFOPK4234_01205</name>
</gene>
<dbReference type="AlphaFoldDB" id="A0A6J7SIV5"/>
<dbReference type="InterPro" id="IPR007712">
    <property type="entry name" value="RelE/ParE_toxin"/>
</dbReference>
<evidence type="ECO:0000313" key="2">
    <source>
        <dbReference type="EMBL" id="CAB5040931.1"/>
    </source>
</evidence>
<reference evidence="2" key="1">
    <citation type="submission" date="2020-05" db="EMBL/GenBank/DDBJ databases">
        <authorList>
            <person name="Chiriac C."/>
            <person name="Salcher M."/>
            <person name="Ghai R."/>
            <person name="Kavagutti S V."/>
        </authorList>
    </citation>
    <scope>NUCLEOTIDE SEQUENCE</scope>
</reference>
<name>A0A6J7SIV5_9ZZZZ</name>
<evidence type="ECO:0000256" key="1">
    <source>
        <dbReference type="ARBA" id="ARBA00022649"/>
    </source>
</evidence>
<protein>
    <submittedName>
        <fullName evidence="2">Unannotated protein</fullName>
    </submittedName>
</protein>
<dbReference type="PANTHER" id="PTHR38813:SF1">
    <property type="entry name" value="TOXIN RELE1-RELATED"/>
    <property type="match status" value="1"/>
</dbReference>
<dbReference type="Gene3D" id="3.30.2310.20">
    <property type="entry name" value="RelE-like"/>
    <property type="match status" value="1"/>
</dbReference>
<organism evidence="2">
    <name type="scientific">freshwater metagenome</name>
    <dbReference type="NCBI Taxonomy" id="449393"/>
    <lineage>
        <taxon>unclassified sequences</taxon>
        <taxon>metagenomes</taxon>
        <taxon>ecological metagenomes</taxon>
    </lineage>
</organism>
<keyword evidence="1" id="KW-1277">Toxin-antitoxin system</keyword>
<dbReference type="InterPro" id="IPR035093">
    <property type="entry name" value="RelE/ParE_toxin_dom_sf"/>
</dbReference>
<sequence length="89" mass="10064">MSKYTIEISAHAAKYLVGIPKPDQLRIVGVIDLLGDNPLPPKALKLRGREGYRIRVGDYRILYTFDGKVMTVLIIKIGHRKDGYRVAKL</sequence>
<dbReference type="PANTHER" id="PTHR38813">
    <property type="match status" value="1"/>
</dbReference>
<dbReference type="InterPro" id="IPR052747">
    <property type="entry name" value="TA_system_RelE_toxin"/>
</dbReference>